<organism evidence="3 4">
    <name type="scientific">Halorarum halophilum</name>
    <dbReference type="NCBI Taxonomy" id="2743090"/>
    <lineage>
        <taxon>Archaea</taxon>
        <taxon>Methanobacteriati</taxon>
        <taxon>Methanobacteriota</taxon>
        <taxon>Stenosarchaea group</taxon>
        <taxon>Halobacteria</taxon>
        <taxon>Halobacteriales</taxon>
        <taxon>Haloferacaceae</taxon>
        <taxon>Halorarum</taxon>
    </lineage>
</organism>
<evidence type="ECO:0000313" key="4">
    <source>
        <dbReference type="Proteomes" id="UP000509750"/>
    </source>
</evidence>
<feature type="region of interest" description="Disordered" evidence="1">
    <location>
        <begin position="64"/>
        <end position="150"/>
    </location>
</feature>
<dbReference type="RefSeq" id="WP_179170603.1">
    <property type="nucleotide sequence ID" value="NZ_CP058529.1"/>
</dbReference>
<keyword evidence="2" id="KW-0472">Membrane</keyword>
<protein>
    <submittedName>
        <fullName evidence="3">Uncharacterized protein</fullName>
    </submittedName>
</protein>
<accession>A0A7D5GYW4</accession>
<evidence type="ECO:0000256" key="1">
    <source>
        <dbReference type="SAM" id="MobiDB-lite"/>
    </source>
</evidence>
<reference evidence="3 4" key="1">
    <citation type="submission" date="2020-07" db="EMBL/GenBank/DDBJ databases">
        <title>Gai3-2, isolated from salt lake.</title>
        <authorList>
            <person name="Cui H."/>
            <person name="Shi X."/>
        </authorList>
    </citation>
    <scope>NUCLEOTIDE SEQUENCE [LARGE SCALE GENOMIC DNA]</scope>
    <source>
        <strain evidence="3 4">Gai3-2</strain>
    </source>
</reference>
<feature type="compositionally biased region" description="Basic and acidic residues" evidence="1">
    <location>
        <begin position="107"/>
        <end position="122"/>
    </location>
</feature>
<keyword evidence="2" id="KW-0812">Transmembrane</keyword>
<evidence type="ECO:0000313" key="3">
    <source>
        <dbReference type="EMBL" id="QLG29029.1"/>
    </source>
</evidence>
<gene>
    <name evidence="3" type="ORF">HUG10_16450</name>
</gene>
<dbReference type="EMBL" id="CP058529">
    <property type="protein sequence ID" value="QLG29029.1"/>
    <property type="molecule type" value="Genomic_DNA"/>
</dbReference>
<dbReference type="InterPro" id="IPR011047">
    <property type="entry name" value="Quinoprotein_ADH-like_sf"/>
</dbReference>
<dbReference type="GeneID" id="56030457"/>
<sequence>MSRQDVPTFVRGYARTWVHALAAAAMTALGTLTFVHRGFAALAIAAYLLPPIVLYLTGNGAPEAEAPADGPVRTESSAGVAGGEASTEGGHGERTDAGMTAEPAGADLDRADVEVDGRKDDVGGEGDEGGGDDEDGGGDTGAGTPDDWSAVDVPTEATLHDVALADGRAVAVGAGGVVVAGDDEWDVLLESGPGADANTLRGASETGDGGAVWFAGDGGALGRLDVGSGRHVDHSAPDGVTDTWTDVAVAGEAGEETVLLVNGSGEALRGRYRDGDVVWEDPITPGSGSSLSGATLATPEAGHLCDTNDGVFETTDGRSFRTVGVDADGTLTDVATAGEGDCLVSADDGVLHRYDGSNWTPLDLADGPLHAVSRAGGAAIACGDDALHGRSDSDGDWTRTFPPAAGDLRSVAIGQSRAVAVGERGTVVARDR</sequence>
<proteinExistence type="predicted"/>
<dbReference type="OrthoDB" id="320255at2157"/>
<keyword evidence="4" id="KW-1185">Reference proteome</keyword>
<dbReference type="AlphaFoldDB" id="A0A7D5GYW4"/>
<dbReference type="Proteomes" id="UP000509750">
    <property type="component" value="Chromosome"/>
</dbReference>
<dbReference type="SUPFAM" id="SSF50998">
    <property type="entry name" value="Quinoprotein alcohol dehydrogenase-like"/>
    <property type="match status" value="1"/>
</dbReference>
<feature type="transmembrane region" description="Helical" evidence="2">
    <location>
        <begin position="12"/>
        <end position="32"/>
    </location>
</feature>
<keyword evidence="2" id="KW-1133">Transmembrane helix</keyword>
<feature type="compositionally biased region" description="Acidic residues" evidence="1">
    <location>
        <begin position="123"/>
        <end position="137"/>
    </location>
</feature>
<dbReference type="KEGG" id="halg:HUG10_16450"/>
<name>A0A7D5GYW4_9EURY</name>
<evidence type="ECO:0000256" key="2">
    <source>
        <dbReference type="SAM" id="Phobius"/>
    </source>
</evidence>